<keyword evidence="4" id="KW-1185">Reference proteome</keyword>
<evidence type="ECO:0000256" key="2">
    <source>
        <dbReference type="SAM" id="SignalP"/>
    </source>
</evidence>
<feature type="compositionally biased region" description="Basic residues" evidence="1">
    <location>
        <begin position="59"/>
        <end position="88"/>
    </location>
</feature>
<evidence type="ECO:0008006" key="5">
    <source>
        <dbReference type="Google" id="ProtNLM"/>
    </source>
</evidence>
<dbReference type="OMA" id="YKKPPCS"/>
<sequence>MIKKATSLFVVLIVALLLLSPLFSRQIEAISTKQTKHRKLGNGEEKEIRRNKLVIQLKAKVKRSNSRRGPQKKNPPKKPPCKPSTHPH</sequence>
<proteinExistence type="predicted"/>
<dbReference type="HOGENOM" id="CLU_2486416_0_0_1"/>
<feature type="chain" id="PRO_5002260450" description="Transmembrane protein" evidence="2">
    <location>
        <begin position="25"/>
        <end position="88"/>
    </location>
</feature>
<evidence type="ECO:0000313" key="3">
    <source>
        <dbReference type="EnsemblPlants" id="Bo9g101090.1"/>
    </source>
</evidence>
<dbReference type="AlphaFoldDB" id="A0A0D3EA14"/>
<name>A0A0D3EA14_BRAOL</name>
<feature type="region of interest" description="Disordered" evidence="1">
    <location>
        <begin position="32"/>
        <end position="88"/>
    </location>
</feature>
<feature type="compositionally biased region" description="Basic and acidic residues" evidence="1">
    <location>
        <begin position="41"/>
        <end position="50"/>
    </location>
</feature>
<reference evidence="3 4" key="1">
    <citation type="journal article" date="2014" name="Genome Biol.">
        <title>Transcriptome and methylome profiling reveals relics of genome dominance in the mesopolyploid Brassica oleracea.</title>
        <authorList>
            <person name="Parkin I.A."/>
            <person name="Koh C."/>
            <person name="Tang H."/>
            <person name="Robinson S.J."/>
            <person name="Kagale S."/>
            <person name="Clarke W.E."/>
            <person name="Town C.D."/>
            <person name="Nixon J."/>
            <person name="Krishnakumar V."/>
            <person name="Bidwell S.L."/>
            <person name="Denoeud F."/>
            <person name="Belcram H."/>
            <person name="Links M.G."/>
            <person name="Just J."/>
            <person name="Clarke C."/>
            <person name="Bender T."/>
            <person name="Huebert T."/>
            <person name="Mason A.S."/>
            <person name="Pires J.C."/>
            <person name="Barker G."/>
            <person name="Moore J."/>
            <person name="Walley P.G."/>
            <person name="Manoli S."/>
            <person name="Batley J."/>
            <person name="Edwards D."/>
            <person name="Nelson M.N."/>
            <person name="Wang X."/>
            <person name="Paterson A.H."/>
            <person name="King G."/>
            <person name="Bancroft I."/>
            <person name="Chalhoub B."/>
            <person name="Sharpe A.G."/>
        </authorList>
    </citation>
    <scope>NUCLEOTIDE SEQUENCE</scope>
    <source>
        <strain evidence="3 4">cv. TO1000</strain>
    </source>
</reference>
<keyword evidence="2" id="KW-0732">Signal</keyword>
<organism evidence="3 4">
    <name type="scientific">Brassica oleracea var. oleracea</name>
    <dbReference type="NCBI Taxonomy" id="109376"/>
    <lineage>
        <taxon>Eukaryota</taxon>
        <taxon>Viridiplantae</taxon>
        <taxon>Streptophyta</taxon>
        <taxon>Embryophyta</taxon>
        <taxon>Tracheophyta</taxon>
        <taxon>Spermatophyta</taxon>
        <taxon>Magnoliopsida</taxon>
        <taxon>eudicotyledons</taxon>
        <taxon>Gunneridae</taxon>
        <taxon>Pentapetalae</taxon>
        <taxon>rosids</taxon>
        <taxon>malvids</taxon>
        <taxon>Brassicales</taxon>
        <taxon>Brassicaceae</taxon>
        <taxon>Brassiceae</taxon>
        <taxon>Brassica</taxon>
    </lineage>
</organism>
<dbReference type="GeneID" id="106314812"/>
<dbReference type="Proteomes" id="UP000032141">
    <property type="component" value="Chromosome C9"/>
</dbReference>
<dbReference type="EnsemblPlants" id="Bo9g101090.1">
    <property type="protein sequence ID" value="Bo9g101090.1"/>
    <property type="gene ID" value="Bo9g101090"/>
</dbReference>
<dbReference type="OrthoDB" id="1106104at2759"/>
<protein>
    <recommendedName>
        <fullName evidence="5">Transmembrane protein</fullName>
    </recommendedName>
</protein>
<dbReference type="RefSeq" id="XP_013608086.1">
    <property type="nucleotide sequence ID" value="XM_013752632.1"/>
</dbReference>
<evidence type="ECO:0000313" key="4">
    <source>
        <dbReference type="Proteomes" id="UP000032141"/>
    </source>
</evidence>
<reference evidence="3" key="2">
    <citation type="submission" date="2015-03" db="UniProtKB">
        <authorList>
            <consortium name="EnsemblPlants"/>
        </authorList>
    </citation>
    <scope>IDENTIFICATION</scope>
</reference>
<dbReference type="KEGG" id="boe:106314812"/>
<feature type="signal peptide" evidence="2">
    <location>
        <begin position="1"/>
        <end position="24"/>
    </location>
</feature>
<dbReference type="Gramene" id="Bo9g101090.1">
    <property type="protein sequence ID" value="Bo9g101090.1"/>
    <property type="gene ID" value="Bo9g101090"/>
</dbReference>
<evidence type="ECO:0000256" key="1">
    <source>
        <dbReference type="SAM" id="MobiDB-lite"/>
    </source>
</evidence>
<accession>A0A0D3EA14</accession>
<dbReference type="GO" id="GO:1903409">
    <property type="term" value="P:reactive oxygen species biosynthetic process"/>
    <property type="evidence" value="ECO:0007669"/>
    <property type="project" value="EnsemblPlants"/>
</dbReference>